<dbReference type="InterPro" id="IPR041698">
    <property type="entry name" value="Methyltransf_25"/>
</dbReference>
<dbReference type="AlphaFoldDB" id="Q7U7B3"/>
<dbReference type="Gene3D" id="3.40.50.150">
    <property type="entry name" value="Vaccinia Virus protein VP39"/>
    <property type="match status" value="1"/>
</dbReference>
<reference evidence="2 3" key="1">
    <citation type="journal article" date="2003" name="Nature">
        <title>The genome of a motile marine Synechococcus.</title>
        <authorList>
            <person name="Palenik B."/>
            <person name="Brahamsha B."/>
            <person name="Larimer F."/>
            <person name="Land M."/>
            <person name="Hauser L."/>
            <person name="Chain P."/>
            <person name="Lamerdin J."/>
            <person name="Regala W."/>
            <person name="Allen E.A."/>
            <person name="McCarren J."/>
            <person name="Paulsen I."/>
            <person name="Dufresne A."/>
            <person name="Partensky F."/>
            <person name="Webb E."/>
            <person name="Waterbury J."/>
        </authorList>
    </citation>
    <scope>NUCLEOTIDE SEQUENCE [LARGE SCALE GENOMIC DNA]</scope>
    <source>
        <strain evidence="2 3">WH8102</strain>
    </source>
</reference>
<accession>Q7U7B3</accession>
<proteinExistence type="predicted"/>
<dbReference type="InterPro" id="IPR029063">
    <property type="entry name" value="SAM-dependent_MTases_sf"/>
</dbReference>
<dbReference type="RefSeq" id="WP_011127937.1">
    <property type="nucleotide sequence ID" value="NC_005070.1"/>
</dbReference>
<organism evidence="2 3">
    <name type="scientific">Parasynechococcus marenigrum (strain WH8102)</name>
    <dbReference type="NCBI Taxonomy" id="84588"/>
    <lineage>
        <taxon>Bacteria</taxon>
        <taxon>Bacillati</taxon>
        <taxon>Cyanobacteriota</taxon>
        <taxon>Cyanophyceae</taxon>
        <taxon>Synechococcales</taxon>
        <taxon>Prochlorococcaceae</taxon>
        <taxon>Parasynechococcus</taxon>
        <taxon>Parasynechococcus marenigrum</taxon>
    </lineage>
</organism>
<dbReference type="EMBL" id="BX569692">
    <property type="protein sequence ID" value="CAE07587.1"/>
    <property type="molecule type" value="Genomic_DNA"/>
</dbReference>
<dbReference type="PANTHER" id="PTHR43591:SF110">
    <property type="entry name" value="RHODANESE DOMAIN-CONTAINING PROTEIN"/>
    <property type="match status" value="1"/>
</dbReference>
<feature type="domain" description="Methyltransferase" evidence="1">
    <location>
        <begin position="187"/>
        <end position="284"/>
    </location>
</feature>
<dbReference type="STRING" id="84588.SYNW1072"/>
<dbReference type="GO" id="GO:0016740">
    <property type="term" value="F:transferase activity"/>
    <property type="evidence" value="ECO:0007669"/>
    <property type="project" value="UniProtKB-KW"/>
</dbReference>
<dbReference type="PANTHER" id="PTHR43591">
    <property type="entry name" value="METHYLTRANSFERASE"/>
    <property type="match status" value="1"/>
</dbReference>
<keyword evidence="3" id="KW-1185">Reference proteome</keyword>
<protein>
    <submittedName>
        <fullName evidence="2">SAM (And some other nucleotide) binding motif:Generic methyl-transferase</fullName>
    </submittedName>
</protein>
<sequence length="357" mass="40282">MATTPFSKLAYKTLQQGKGIAGLAHKELSTKLMELLAPEAVPSTGSVPPDLLKDLRSSMAQLEERDWDEAQQGTYPESQLFDAPWLDWASRYPLVWLDLPSTWNRRKERNVRDLPKDTDRSLFPDYYLQNFHHQTDGYLSDHSAGLYDLQVEILFNGTADAMRRRVLAPLKRGLKHFSDRSPSSLRVLDIATGTGRTLHQVRGALPHAELIGADLSEAYLRQANRWLNTGQSPLVQLIRANGEILPLADGGLQGVTCVFLLHELPAEARQNVINEAWRVLEHGGVFVLADSVQLADSPQFHVAMDNFRRVFHEPYYRDYIADDIDARLIQAGFEAVTAETHFMTRVWSARKPAQPST</sequence>
<evidence type="ECO:0000313" key="3">
    <source>
        <dbReference type="Proteomes" id="UP000001422"/>
    </source>
</evidence>
<dbReference type="eggNOG" id="COG2226">
    <property type="taxonomic scope" value="Bacteria"/>
</dbReference>
<dbReference type="Pfam" id="PF13649">
    <property type="entry name" value="Methyltransf_25"/>
    <property type="match status" value="1"/>
</dbReference>
<dbReference type="KEGG" id="syw:SYNW1072"/>
<name>Q7U7B3_PARMW</name>
<gene>
    <name evidence="2" type="ordered locus">SYNW1072</name>
</gene>
<dbReference type="CDD" id="cd02440">
    <property type="entry name" value="AdoMet_MTases"/>
    <property type="match status" value="1"/>
</dbReference>
<dbReference type="Proteomes" id="UP000001422">
    <property type="component" value="Chromosome"/>
</dbReference>
<evidence type="ECO:0000313" key="2">
    <source>
        <dbReference type="EMBL" id="CAE07587.1"/>
    </source>
</evidence>
<dbReference type="SUPFAM" id="SSF53335">
    <property type="entry name" value="S-adenosyl-L-methionine-dependent methyltransferases"/>
    <property type="match status" value="1"/>
</dbReference>
<dbReference type="HOGENOM" id="CLU_037171_0_0_3"/>
<evidence type="ECO:0000259" key="1">
    <source>
        <dbReference type="Pfam" id="PF13649"/>
    </source>
</evidence>